<dbReference type="Proteomes" id="UP000248724">
    <property type="component" value="Unassembled WGS sequence"/>
</dbReference>
<organism evidence="7 8">
    <name type="scientific">Candidatus Aeolococcus gillhamiae</name>
    <dbReference type="NCBI Taxonomy" id="3127015"/>
    <lineage>
        <taxon>Bacteria</taxon>
        <taxon>Bacillati</taxon>
        <taxon>Candidatus Dormiibacterota</taxon>
        <taxon>Candidatus Dormibacteria</taxon>
        <taxon>Candidatus Aeolococcales</taxon>
        <taxon>Candidatus Aeolococcaceae</taxon>
        <taxon>Candidatus Aeolococcus</taxon>
    </lineage>
</organism>
<dbReference type="HAMAP" id="MF_01930">
    <property type="entry name" value="PurN"/>
    <property type="match status" value="1"/>
</dbReference>
<evidence type="ECO:0000313" key="6">
    <source>
        <dbReference type="EMBL" id="MBJ7594005.1"/>
    </source>
</evidence>
<dbReference type="RefSeq" id="WP_337309838.1">
    <property type="nucleotide sequence ID" value="NZ_JAEKNS010000047.1"/>
</dbReference>
<reference evidence="7 8" key="1">
    <citation type="journal article" date="2017" name="Nature">
        <title>Atmospheric trace gases support primary production in Antarctic desert surface soil.</title>
        <authorList>
            <person name="Ji M."/>
            <person name="Greening C."/>
            <person name="Vanwonterghem I."/>
            <person name="Carere C.R."/>
            <person name="Bay S.K."/>
            <person name="Steen J.A."/>
            <person name="Montgomery K."/>
            <person name="Lines T."/>
            <person name="Beardall J."/>
            <person name="van Dorst J."/>
            <person name="Snape I."/>
            <person name="Stott M.B."/>
            <person name="Hugenholtz P."/>
            <person name="Ferrari B.C."/>
        </authorList>
    </citation>
    <scope>NUCLEOTIDE SEQUENCE [LARGE SCALE GENOMIC DNA]</scope>
    <source>
        <strain evidence="7">RRmetagenome_bin12</strain>
    </source>
</reference>
<evidence type="ECO:0000256" key="4">
    <source>
        <dbReference type="HAMAP-Rule" id="MF_01930"/>
    </source>
</evidence>
<proteinExistence type="inferred from homology"/>
<keyword evidence="3 4" id="KW-0658">Purine biosynthesis</keyword>
<gene>
    <name evidence="4" type="primary">purN</name>
    <name evidence="7" type="ORF">DLM65_11530</name>
    <name evidence="6" type="ORF">JF886_03945</name>
</gene>
<dbReference type="EC" id="2.1.2.2" evidence="4"/>
<dbReference type="InterPro" id="IPR004607">
    <property type="entry name" value="GART"/>
</dbReference>
<comment type="function">
    <text evidence="4">Catalyzes the transfer of a formyl group from 10-formyltetrahydrofolate to 5-phospho-ribosyl-glycinamide (GAR), producing 5-phospho-ribosyl-N-formylglycinamide (FGAR) and tetrahydrofolate.</text>
</comment>
<feature type="binding site" evidence="4">
    <location>
        <position position="72"/>
    </location>
    <ligand>
        <name>(6R)-10-formyltetrahydrofolate</name>
        <dbReference type="ChEBI" id="CHEBI:195366"/>
    </ligand>
</feature>
<dbReference type="SUPFAM" id="SSF53328">
    <property type="entry name" value="Formyltransferase"/>
    <property type="match status" value="1"/>
</dbReference>
<comment type="similarity">
    <text evidence="4">Belongs to the GART family.</text>
</comment>
<dbReference type="Gene3D" id="3.40.50.170">
    <property type="entry name" value="Formyl transferase, N-terminal domain"/>
    <property type="match status" value="1"/>
</dbReference>
<dbReference type="Pfam" id="PF00551">
    <property type="entry name" value="Formyl_trans_N"/>
    <property type="match status" value="1"/>
</dbReference>
<feature type="active site" description="Proton donor" evidence="4">
    <location>
        <position position="113"/>
    </location>
</feature>
<dbReference type="InterPro" id="IPR002376">
    <property type="entry name" value="Formyl_transf_N"/>
</dbReference>
<evidence type="ECO:0000313" key="9">
    <source>
        <dbReference type="Proteomes" id="UP000606991"/>
    </source>
</evidence>
<comment type="catalytic activity">
    <reaction evidence="4">
        <text>N(1)-(5-phospho-beta-D-ribosyl)glycinamide + (6R)-10-formyltetrahydrofolate = N(2)-formyl-N(1)-(5-phospho-beta-D-ribosyl)glycinamide + (6S)-5,6,7,8-tetrahydrofolate + H(+)</text>
        <dbReference type="Rhea" id="RHEA:15053"/>
        <dbReference type="ChEBI" id="CHEBI:15378"/>
        <dbReference type="ChEBI" id="CHEBI:57453"/>
        <dbReference type="ChEBI" id="CHEBI:143788"/>
        <dbReference type="ChEBI" id="CHEBI:147286"/>
        <dbReference type="ChEBI" id="CHEBI:195366"/>
        <dbReference type="EC" id="2.1.2.2"/>
    </reaction>
</comment>
<name>A0A2W5Z1D3_9BACT</name>
<dbReference type="EMBL" id="JAEKNS010000047">
    <property type="protein sequence ID" value="MBJ7594005.1"/>
    <property type="molecule type" value="Genomic_DNA"/>
</dbReference>
<comment type="caution">
    <text evidence="4">Lacks conserved residue(s) required for the propagation of feature annotation.</text>
</comment>
<accession>A0A2W5Z1D3</accession>
<dbReference type="GO" id="GO:0005829">
    <property type="term" value="C:cytosol"/>
    <property type="evidence" value="ECO:0007669"/>
    <property type="project" value="TreeGrafter"/>
</dbReference>
<accession>A0A934MYV9</accession>
<dbReference type="GO" id="GO:0006189">
    <property type="term" value="P:'de novo' IMP biosynthetic process"/>
    <property type="evidence" value="ECO:0007669"/>
    <property type="project" value="UniProtKB-UniRule"/>
</dbReference>
<evidence type="ECO:0000256" key="3">
    <source>
        <dbReference type="ARBA" id="ARBA00022755"/>
    </source>
</evidence>
<dbReference type="AlphaFoldDB" id="A0A2W5Z1D3"/>
<dbReference type="InterPro" id="IPR036477">
    <property type="entry name" value="Formyl_transf_N_sf"/>
</dbReference>
<evidence type="ECO:0000256" key="1">
    <source>
        <dbReference type="ARBA" id="ARBA00005054"/>
    </source>
</evidence>
<feature type="domain" description="Formyl transferase N-terminal" evidence="5">
    <location>
        <begin position="6"/>
        <end position="188"/>
    </location>
</feature>
<evidence type="ECO:0000259" key="5">
    <source>
        <dbReference type="Pfam" id="PF00551"/>
    </source>
</evidence>
<dbReference type="NCBIfam" id="TIGR00639">
    <property type="entry name" value="PurN"/>
    <property type="match status" value="1"/>
</dbReference>
<evidence type="ECO:0000313" key="8">
    <source>
        <dbReference type="Proteomes" id="UP000248724"/>
    </source>
</evidence>
<feature type="site" description="Raises pKa of active site His" evidence="4">
    <location>
        <position position="151"/>
    </location>
</feature>
<dbReference type="EMBL" id="QHBU01000227">
    <property type="protein sequence ID" value="PZR79042.1"/>
    <property type="molecule type" value="Genomic_DNA"/>
</dbReference>
<keyword evidence="2 4" id="KW-0808">Transferase</keyword>
<sequence length="216" mass="22631">MSASTRVAVLASGTGSNLTALLDVAQTPAFPAQIVLVVSNRSQCGALDIARARGVQAVSLPVKEYGGDATARDRAILDTLRTARIELIVCAGYDRVLSDDVLAAYPDAILNIHPSLLPAFGGGMDAVEQALAAGVKVTGCTVHLLKAGAVDAGPIVLQAAVPVEADDDADTLRARIHEQEWRVLPEAVALWATGRLQVNGSKVRILAQPRQREGVR</sequence>
<dbReference type="CDD" id="cd08645">
    <property type="entry name" value="FMT_core_GART"/>
    <property type="match status" value="1"/>
</dbReference>
<evidence type="ECO:0000313" key="7">
    <source>
        <dbReference type="EMBL" id="PZR79042.1"/>
    </source>
</evidence>
<dbReference type="PANTHER" id="PTHR43369">
    <property type="entry name" value="PHOSPHORIBOSYLGLYCINAMIDE FORMYLTRANSFERASE"/>
    <property type="match status" value="1"/>
</dbReference>
<feature type="binding site" evidence="4">
    <location>
        <position position="111"/>
    </location>
    <ligand>
        <name>(6R)-10-formyltetrahydrofolate</name>
        <dbReference type="ChEBI" id="CHEBI:195366"/>
    </ligand>
</feature>
<dbReference type="UniPathway" id="UPA00074">
    <property type="reaction ID" value="UER00126"/>
</dbReference>
<dbReference type="Proteomes" id="UP000606991">
    <property type="component" value="Unassembled WGS sequence"/>
</dbReference>
<dbReference type="GO" id="GO:0004644">
    <property type="term" value="F:phosphoribosylglycinamide formyltransferase activity"/>
    <property type="evidence" value="ECO:0007669"/>
    <property type="project" value="UniProtKB-UniRule"/>
</dbReference>
<reference evidence="6 9" key="3">
    <citation type="submission" date="2020-10" db="EMBL/GenBank/DDBJ databases">
        <title>Ca. Dormibacterota MAGs.</title>
        <authorList>
            <person name="Montgomery K."/>
        </authorList>
    </citation>
    <scope>NUCLEOTIDE SEQUENCE [LARGE SCALE GENOMIC DNA]</scope>
    <source>
        <strain evidence="6">SC8812_S17_18</strain>
    </source>
</reference>
<protein>
    <recommendedName>
        <fullName evidence="4">Phosphoribosylglycinamide formyltransferase</fullName>
        <ecNumber evidence="4">2.1.2.2</ecNumber>
    </recommendedName>
    <alternativeName>
        <fullName evidence="4">5'-phosphoribosylglycinamide transformylase</fullName>
    </alternativeName>
    <alternativeName>
        <fullName evidence="4">GAR transformylase</fullName>
        <shortName evidence="4">GART</shortName>
    </alternativeName>
</protein>
<reference evidence="7" key="2">
    <citation type="submission" date="2018-05" db="EMBL/GenBank/DDBJ databases">
        <authorList>
            <person name="Ferrari B."/>
        </authorList>
    </citation>
    <scope>NUCLEOTIDE SEQUENCE</scope>
    <source>
        <strain evidence="7">RRmetagenome_bin12</strain>
    </source>
</reference>
<comment type="caution">
    <text evidence="7">The sequence shown here is derived from an EMBL/GenBank/DDBJ whole genome shotgun (WGS) entry which is preliminary data.</text>
</comment>
<evidence type="ECO:0000256" key="2">
    <source>
        <dbReference type="ARBA" id="ARBA00022679"/>
    </source>
</evidence>
<dbReference type="PANTHER" id="PTHR43369:SF2">
    <property type="entry name" value="PHOSPHORIBOSYLGLYCINAMIDE FORMYLTRANSFERASE"/>
    <property type="match status" value="1"/>
</dbReference>
<feature type="binding site" evidence="4">
    <location>
        <begin position="15"/>
        <end position="17"/>
    </location>
    <ligand>
        <name>N(1)-(5-phospho-beta-D-ribosyl)glycinamide</name>
        <dbReference type="ChEBI" id="CHEBI:143788"/>
    </ligand>
</feature>
<comment type="pathway">
    <text evidence="1 4">Purine metabolism; IMP biosynthesis via de novo pathway; N(2)-formyl-N(1)-(5-phospho-D-ribosyl)glycinamide from N(1)-(5-phospho-D-ribosyl)glycinamide (10-formyl THF route): step 1/1.</text>
</comment>